<accession>A0A811L3B2</accession>
<dbReference type="GO" id="GO:0009986">
    <property type="term" value="C:cell surface"/>
    <property type="evidence" value="ECO:0007669"/>
    <property type="project" value="InterPro"/>
</dbReference>
<comment type="subcellular location">
    <subcellularLocation>
        <location evidence="1">Secreted</location>
    </subcellularLocation>
</comment>
<sequence length="141" mass="16038">MKLYTVLVLLILFRAYNAGKQGVAVKGGLLCNGKPYPNAKIQIFDVDRLPGDSDELLDQNISGSMGRFLLDGTTNEVTNIEPEIRIYHKCNFDGAKTCQKKYVRPIPSEYIYGIESERRFYDFRQIELAVLTKHDKGEICD</sequence>
<dbReference type="Gene3D" id="2.60.40.3330">
    <property type="match status" value="1"/>
</dbReference>
<dbReference type="EMBL" id="CAJFCW020000005">
    <property type="protein sequence ID" value="CAG9116558.1"/>
    <property type="molecule type" value="Genomic_DNA"/>
</dbReference>
<dbReference type="OrthoDB" id="5819003at2759"/>
<comment type="caution">
    <text evidence="6">The sequence shown here is derived from an EMBL/GenBank/DDBJ whole genome shotgun (WGS) entry which is preliminary data.</text>
</comment>
<dbReference type="Pfam" id="PF01060">
    <property type="entry name" value="TTR-52"/>
    <property type="match status" value="1"/>
</dbReference>
<evidence type="ECO:0000313" key="7">
    <source>
        <dbReference type="Proteomes" id="UP000614601"/>
    </source>
</evidence>
<keyword evidence="4 5" id="KW-0732">Signal</keyword>
<keyword evidence="7" id="KW-1185">Reference proteome</keyword>
<gene>
    <name evidence="6" type="ORF">BOKJ2_LOCUS9722</name>
</gene>
<evidence type="ECO:0000256" key="2">
    <source>
        <dbReference type="ARBA" id="ARBA00010112"/>
    </source>
</evidence>
<keyword evidence="3" id="KW-0964">Secreted</keyword>
<dbReference type="Proteomes" id="UP000783686">
    <property type="component" value="Unassembled WGS sequence"/>
</dbReference>
<reference evidence="6" key="1">
    <citation type="submission" date="2020-09" db="EMBL/GenBank/DDBJ databases">
        <authorList>
            <person name="Kikuchi T."/>
        </authorList>
    </citation>
    <scope>NUCLEOTIDE SEQUENCE</scope>
    <source>
        <strain evidence="6">SH1</strain>
    </source>
</reference>
<comment type="similarity">
    <text evidence="2">Belongs to the nematode transthyretin-like family.</text>
</comment>
<feature type="chain" id="PRO_5036221263" evidence="5">
    <location>
        <begin position="19"/>
        <end position="141"/>
    </location>
</feature>
<feature type="signal peptide" evidence="5">
    <location>
        <begin position="1"/>
        <end position="18"/>
    </location>
</feature>
<dbReference type="GO" id="GO:0005576">
    <property type="term" value="C:extracellular region"/>
    <property type="evidence" value="ECO:0007669"/>
    <property type="project" value="UniProtKB-SubCell"/>
</dbReference>
<evidence type="ECO:0000256" key="1">
    <source>
        <dbReference type="ARBA" id="ARBA00004613"/>
    </source>
</evidence>
<organism evidence="6 7">
    <name type="scientific">Bursaphelenchus okinawaensis</name>
    <dbReference type="NCBI Taxonomy" id="465554"/>
    <lineage>
        <taxon>Eukaryota</taxon>
        <taxon>Metazoa</taxon>
        <taxon>Ecdysozoa</taxon>
        <taxon>Nematoda</taxon>
        <taxon>Chromadorea</taxon>
        <taxon>Rhabditida</taxon>
        <taxon>Tylenchina</taxon>
        <taxon>Tylenchomorpha</taxon>
        <taxon>Aphelenchoidea</taxon>
        <taxon>Aphelenchoididae</taxon>
        <taxon>Bursaphelenchus</taxon>
    </lineage>
</organism>
<proteinExistence type="inferred from homology"/>
<evidence type="ECO:0000256" key="5">
    <source>
        <dbReference type="SAM" id="SignalP"/>
    </source>
</evidence>
<evidence type="ECO:0000256" key="3">
    <source>
        <dbReference type="ARBA" id="ARBA00022525"/>
    </source>
</evidence>
<dbReference type="PANTHER" id="PTHR21700:SF56">
    <property type="entry name" value="TRANSTHYRETIN-LIKE FAMILY PROTEIN"/>
    <property type="match status" value="1"/>
</dbReference>
<evidence type="ECO:0000313" key="6">
    <source>
        <dbReference type="EMBL" id="CAD5222594.1"/>
    </source>
</evidence>
<evidence type="ECO:0000256" key="4">
    <source>
        <dbReference type="ARBA" id="ARBA00022729"/>
    </source>
</evidence>
<dbReference type="PANTHER" id="PTHR21700">
    <property type="entry name" value="TRANSTHYRETIN-LIKE FAMILY PROTEIN-RELATED"/>
    <property type="match status" value="1"/>
</dbReference>
<dbReference type="EMBL" id="CAJFDH010000005">
    <property type="protein sequence ID" value="CAD5222594.1"/>
    <property type="molecule type" value="Genomic_DNA"/>
</dbReference>
<dbReference type="InterPro" id="IPR001534">
    <property type="entry name" value="Transthyretin-like"/>
</dbReference>
<protein>
    <submittedName>
        <fullName evidence="6">Uncharacterized protein</fullName>
    </submittedName>
</protein>
<dbReference type="InterPro" id="IPR038479">
    <property type="entry name" value="Transthyretin-like_sf"/>
</dbReference>
<dbReference type="Proteomes" id="UP000614601">
    <property type="component" value="Unassembled WGS sequence"/>
</dbReference>
<dbReference type="AlphaFoldDB" id="A0A811L3B2"/>
<name>A0A811L3B2_9BILA</name>